<reference evidence="3" key="1">
    <citation type="submission" date="2023-10" db="EMBL/GenBank/DDBJ databases">
        <authorList>
            <person name="Chen Y."/>
            <person name="Shah S."/>
            <person name="Dougan E. K."/>
            <person name="Thang M."/>
            <person name="Chan C."/>
        </authorList>
    </citation>
    <scope>NUCLEOTIDE SEQUENCE [LARGE SCALE GENOMIC DNA]</scope>
</reference>
<dbReference type="PANTHER" id="PTHR21600">
    <property type="entry name" value="MITOCHONDRIAL RNA PSEUDOURIDINE SYNTHASE"/>
    <property type="match status" value="1"/>
</dbReference>
<dbReference type="PROSITE" id="PS50889">
    <property type="entry name" value="S4"/>
    <property type="match status" value="1"/>
</dbReference>
<feature type="region of interest" description="Disordered" evidence="2">
    <location>
        <begin position="270"/>
        <end position="297"/>
    </location>
</feature>
<comment type="caution">
    <text evidence="3">The sequence shown here is derived from an EMBL/GenBank/DDBJ whole genome shotgun (WGS) entry which is preliminary data.</text>
</comment>
<dbReference type="PANTHER" id="PTHR21600:SF40">
    <property type="entry name" value="PSEUDOURIDYLATE SYNTHASE RPUSD2"/>
    <property type="match status" value="1"/>
</dbReference>
<keyword evidence="4" id="KW-1185">Reference proteome</keyword>
<dbReference type="InterPro" id="IPR050188">
    <property type="entry name" value="RluA_PseudoU_synthase"/>
</dbReference>
<evidence type="ECO:0000313" key="3">
    <source>
        <dbReference type="EMBL" id="CAK0797926.1"/>
    </source>
</evidence>
<dbReference type="EMBL" id="CAUYUJ010001847">
    <property type="protein sequence ID" value="CAK0797926.1"/>
    <property type="molecule type" value="Genomic_DNA"/>
</dbReference>
<protein>
    <recommendedName>
        <fullName evidence="5">RNA-binding S4 domain-containing protein</fullName>
    </recommendedName>
</protein>
<evidence type="ECO:0000256" key="1">
    <source>
        <dbReference type="PROSITE-ProRule" id="PRU00182"/>
    </source>
</evidence>
<gene>
    <name evidence="3" type="ORF">PCOR1329_LOCUS6856</name>
</gene>
<dbReference type="Proteomes" id="UP001189429">
    <property type="component" value="Unassembled WGS sequence"/>
</dbReference>
<name>A0ABN9Q0B9_9DINO</name>
<organism evidence="3 4">
    <name type="scientific">Prorocentrum cordatum</name>
    <dbReference type="NCBI Taxonomy" id="2364126"/>
    <lineage>
        <taxon>Eukaryota</taxon>
        <taxon>Sar</taxon>
        <taxon>Alveolata</taxon>
        <taxon>Dinophyceae</taxon>
        <taxon>Prorocentrales</taxon>
        <taxon>Prorocentraceae</taxon>
        <taxon>Prorocentrum</taxon>
    </lineage>
</organism>
<evidence type="ECO:0000256" key="2">
    <source>
        <dbReference type="SAM" id="MobiDB-lite"/>
    </source>
</evidence>
<evidence type="ECO:0008006" key="5">
    <source>
        <dbReference type="Google" id="ProtNLM"/>
    </source>
</evidence>
<sequence length="297" mass="33121">MSDRTQMAADREAFVASWNAALKDTAFTTKILQDTVSTAASQIYSFVQLSSCRSQTRTSVALKSERHEGDLTARSPQTASDTITIEKQFCVFVAKLWQAQLASHSRGAMCKCPAFVLLRRFRCEMRARQHANPEAVYAVLPIDGARRQAADGAKRVRPDGAAGATRPESVTYKVERGLRHIEPYDFDFTTHVKQRWVGRPILEVFAGEFVAYPEEYYRASIEAGRVTVDGRKVSSGHVLQENERIVHRAVRCRENPVLDRGPIRVVAETEETPGNCSSLASRARCRSTPAEPTDSTR</sequence>
<accession>A0ABN9Q0B9</accession>
<proteinExistence type="predicted"/>
<keyword evidence="1" id="KW-0694">RNA-binding</keyword>
<evidence type="ECO:0000313" key="4">
    <source>
        <dbReference type="Proteomes" id="UP001189429"/>
    </source>
</evidence>